<proteinExistence type="predicted"/>
<comment type="caution">
    <text evidence="1">The sequence shown here is derived from an EMBL/GenBank/DDBJ whole genome shotgun (WGS) entry which is preliminary data.</text>
</comment>
<name>A0A9Q1A0E1_SALPP</name>
<protein>
    <submittedName>
        <fullName evidence="1">Uncharacterized protein</fullName>
    </submittedName>
</protein>
<reference evidence="1" key="2">
    <citation type="journal article" date="2023" name="Int. J. Mol. Sci.">
        <title>De Novo Assembly and Annotation of 11 Diverse Shrub Willow (Salix) Genomes Reveals Novel Gene Organization in Sex-Linked Regions.</title>
        <authorList>
            <person name="Hyden B."/>
            <person name="Feng K."/>
            <person name="Yates T.B."/>
            <person name="Jawdy S."/>
            <person name="Cereghino C."/>
            <person name="Smart L.B."/>
            <person name="Muchero W."/>
        </authorList>
    </citation>
    <scope>NUCLEOTIDE SEQUENCE</scope>
    <source>
        <tissue evidence="1">Shoot tip</tissue>
    </source>
</reference>
<gene>
    <name evidence="1" type="ORF">OIU79_026420</name>
</gene>
<evidence type="ECO:0000313" key="2">
    <source>
        <dbReference type="Proteomes" id="UP001151532"/>
    </source>
</evidence>
<organism evidence="1 2">
    <name type="scientific">Salix purpurea</name>
    <name type="common">Purple osier willow</name>
    <dbReference type="NCBI Taxonomy" id="77065"/>
    <lineage>
        <taxon>Eukaryota</taxon>
        <taxon>Viridiplantae</taxon>
        <taxon>Streptophyta</taxon>
        <taxon>Embryophyta</taxon>
        <taxon>Tracheophyta</taxon>
        <taxon>Spermatophyta</taxon>
        <taxon>Magnoliopsida</taxon>
        <taxon>eudicotyledons</taxon>
        <taxon>Gunneridae</taxon>
        <taxon>Pentapetalae</taxon>
        <taxon>rosids</taxon>
        <taxon>fabids</taxon>
        <taxon>Malpighiales</taxon>
        <taxon>Salicaceae</taxon>
        <taxon>Saliceae</taxon>
        <taxon>Salix</taxon>
    </lineage>
</organism>
<sequence length="115" mass="13484">MTFVNSHLEHLGEETISLEDGKSQIEMNGRCLLRVWSLLPHIDRLHGVKQLISTFTHAIECSKRSVHYFLCWLLLYQMVTGSIEHLWALAFRNQVRESVTNSLRKQKSFISYDKH</sequence>
<evidence type="ECO:0000313" key="1">
    <source>
        <dbReference type="EMBL" id="KAJ6753583.1"/>
    </source>
</evidence>
<dbReference type="Proteomes" id="UP001151532">
    <property type="component" value="Chromosome 16"/>
</dbReference>
<dbReference type="AlphaFoldDB" id="A0A9Q1A0E1"/>
<reference evidence="1" key="1">
    <citation type="submission" date="2022-11" db="EMBL/GenBank/DDBJ databases">
        <authorList>
            <person name="Hyden B.L."/>
            <person name="Feng K."/>
            <person name="Yates T."/>
            <person name="Jawdy S."/>
            <person name="Smart L.B."/>
            <person name="Muchero W."/>
        </authorList>
    </citation>
    <scope>NUCLEOTIDE SEQUENCE</scope>
    <source>
        <tissue evidence="1">Shoot tip</tissue>
    </source>
</reference>
<keyword evidence="2" id="KW-1185">Reference proteome</keyword>
<accession>A0A9Q1A0E1</accession>
<dbReference type="EMBL" id="JAPFFK010000007">
    <property type="protein sequence ID" value="KAJ6753583.1"/>
    <property type="molecule type" value="Genomic_DNA"/>
</dbReference>